<dbReference type="InterPro" id="IPR003491">
    <property type="entry name" value="REP-like_C"/>
</dbReference>
<dbReference type="EMBL" id="DQ229163">
    <property type="protein sequence ID" value="ABC41149.1"/>
    <property type="molecule type" value="Genomic_DNA"/>
</dbReference>
<reference evidence="2" key="2">
    <citation type="journal article" date="2006" name="Infect. Immun.">
        <title>Plasmid diversity in neisseriae.</title>
        <authorList>
            <person name="van Passel M.W."/>
            <person name="van der Ende A."/>
            <person name="Bart A."/>
        </authorList>
    </citation>
    <scope>NUCLEOTIDE SEQUENCE</scope>
    <source>
        <strain evidence="2">8101503</strain>
        <plasmid evidence="2">pNL9</plasmid>
    </source>
</reference>
<proteinExistence type="predicted"/>
<feature type="domain" description="Replication initiation protein-like C-terminal" evidence="1">
    <location>
        <begin position="163"/>
        <end position="327"/>
    </location>
</feature>
<geneLocation type="plasmid" evidence="2">
    <name>pNL9</name>
</geneLocation>
<keyword evidence="2" id="KW-0614">Plasmid</keyword>
<dbReference type="RefSeq" id="WP_012477900.1">
    <property type="nucleotide sequence ID" value="NC_010923.1"/>
</dbReference>
<protein>
    <submittedName>
        <fullName evidence="2">PNL9_p3</fullName>
    </submittedName>
</protein>
<reference evidence="2" key="1">
    <citation type="submission" date="2005-10" db="EMBL/GenBank/DDBJ databases">
        <authorList>
            <person name="van Passel M.W.J."/>
            <person name="van der Ende A."/>
            <person name="Aldert B."/>
        </authorList>
    </citation>
    <scope>NUCLEOTIDE SEQUENCE</scope>
    <source>
        <strain evidence="2">8101503</strain>
        <plasmid evidence="2">pNL9</plasmid>
    </source>
</reference>
<name>Q0QVY3_NEILA</name>
<evidence type="ECO:0000313" key="2">
    <source>
        <dbReference type="EMBL" id="ABC41149.1"/>
    </source>
</evidence>
<dbReference type="AlphaFoldDB" id="Q0QVY3"/>
<accession>Q0QVY3</accession>
<sequence>MGFSRETNSYIQPQEYERYEKVVMDAKGNLKVVPLRRGKGDSAFIDTISFTFHESSVAKFFLITREFFPIKGVSDRDVLVRFSDILEWIFGFGISSHQPVGKGRFYESRWQMEREGVLYGQVYIGGQQETILVEMTGKGCAVAEEGWEERLYRFLTADTTYNAKITRCDVAKDFYENEISPDLAWQWYEEGKFDKRGKRPLVGKLGDDWLNPTEKGKTLTIGSKNSSVFSRIYDKAKEQGDTSGVFWCRFEQQYMGRNCYLSFDILLSPGSFWGGAFEICASLQQKGVTEHRCVSAKKRLELSIERSKQVAAQQVGRAINMMVFLGMSDSEIVDYLRRKDGALPHRVNPASFIIKEKRACEYIHDYEKEIEIIKFDEYGMVLDTLVDLND</sequence>
<evidence type="ECO:0000259" key="1">
    <source>
        <dbReference type="Pfam" id="PF02486"/>
    </source>
</evidence>
<dbReference type="Pfam" id="PF02486">
    <property type="entry name" value="Rep_trans"/>
    <property type="match status" value="1"/>
</dbReference>
<organism evidence="2">
    <name type="scientific">Neisseria lactamica</name>
    <dbReference type="NCBI Taxonomy" id="486"/>
    <lineage>
        <taxon>Bacteria</taxon>
        <taxon>Pseudomonadati</taxon>
        <taxon>Pseudomonadota</taxon>
        <taxon>Betaproteobacteria</taxon>
        <taxon>Neisseriales</taxon>
        <taxon>Neisseriaceae</taxon>
        <taxon>Neisseria</taxon>
    </lineage>
</organism>